<organism evidence="1 2">
    <name type="scientific">Paraburkholderia ribeironis</name>
    <dbReference type="NCBI Taxonomy" id="1247936"/>
    <lineage>
        <taxon>Bacteria</taxon>
        <taxon>Pseudomonadati</taxon>
        <taxon>Pseudomonadota</taxon>
        <taxon>Betaproteobacteria</taxon>
        <taxon>Burkholderiales</taxon>
        <taxon>Burkholderiaceae</taxon>
        <taxon>Paraburkholderia</taxon>
    </lineage>
</organism>
<gene>
    <name evidence="1" type="ORF">BN2475_720009</name>
</gene>
<dbReference type="STRING" id="1247936.BN2475_720009"/>
<keyword evidence="2" id="KW-1185">Reference proteome</keyword>
<protein>
    <submittedName>
        <fullName evidence="1">Uncharacterized protein</fullName>
    </submittedName>
</protein>
<evidence type="ECO:0000313" key="2">
    <source>
        <dbReference type="Proteomes" id="UP000187012"/>
    </source>
</evidence>
<reference evidence="1 2" key="1">
    <citation type="submission" date="2016-12" db="EMBL/GenBank/DDBJ databases">
        <authorList>
            <person name="Song W.-J."/>
            <person name="Kurnit D.M."/>
        </authorList>
    </citation>
    <scope>NUCLEOTIDE SEQUENCE [LARGE SCALE GENOMIC DNA]</scope>
    <source>
        <strain evidence="1 2">STM7296</strain>
    </source>
</reference>
<name>A0A1N7SIM2_9BURK</name>
<sequence>MFDLLVKRRWVTAIGADMMRPAREVSLIHVAAVWCISSGGSRRIVLGPMAAHEDYRLLMPFIGDYSS</sequence>
<dbReference type="AlphaFoldDB" id="A0A1N7SIM2"/>
<dbReference type="Proteomes" id="UP000187012">
    <property type="component" value="Unassembled WGS sequence"/>
</dbReference>
<dbReference type="EMBL" id="CYGX02000072">
    <property type="protein sequence ID" value="SIT47243.1"/>
    <property type="molecule type" value="Genomic_DNA"/>
</dbReference>
<proteinExistence type="predicted"/>
<accession>A0A1N7SIM2</accession>
<evidence type="ECO:0000313" key="1">
    <source>
        <dbReference type="EMBL" id="SIT47243.1"/>
    </source>
</evidence>